<evidence type="ECO:0000256" key="8">
    <source>
        <dbReference type="SAM" id="Phobius"/>
    </source>
</evidence>
<protein>
    <recommendedName>
        <fullName evidence="11">Ionotropic glutamate receptor L-glutamate and glycine-binding domain-containing protein</fullName>
    </recommendedName>
</protein>
<feature type="transmembrane region" description="Helical" evidence="8">
    <location>
        <begin position="294"/>
        <end position="316"/>
    </location>
</feature>
<dbReference type="GO" id="GO:0005886">
    <property type="term" value="C:plasma membrane"/>
    <property type="evidence" value="ECO:0007669"/>
    <property type="project" value="UniProtKB-SubCell"/>
</dbReference>
<feature type="transmembrane region" description="Helical" evidence="8">
    <location>
        <begin position="520"/>
        <end position="544"/>
    </location>
</feature>
<keyword evidence="4 8" id="KW-1133">Transmembrane helix</keyword>
<keyword evidence="3 8" id="KW-0812">Transmembrane</keyword>
<sequence length="551" mass="63455">MNVLQMVPQDNSSFSTVLITFLVRIINELHSNQSHPATVALVNFNSPDLDYVPVQLMKRVPGVAFLSIDVTKPYAMPTPTYIPIVVHHFTASYLSHSPHAEVFEMLQTFELFGKEKKVIVIVDSAGMKSRNLTTLATTYEQFGVIDIIYVTEKDKSISINGFDGSSKQLVPLRYPATVRALYPDRLSNLSGKSYHVLCYKNIAKCYRNENNRTVGSDVDAYNIIAKHQSTAVEYIYAEGTVELFEPYSTSVDLATYRIVPEKQPTEYQLLRLPDMIRWCIAVPKSYKRIIHEQVIWPFAVDLWILLFGMALFFVIYRTMIQTRLLRHYPSIYTLVNAPLDILKITLLFLFSEYYTAMLTSILGLSQLPAYPKTLREFLGTEMLVLFPSPALFNEVDEGHEPFRRIVTIKSTKAYDPSKLAILQVCDVFRYTISSTTHYFGKRQTHHRFHLIEEPIRVSLTFSLFRKTSPHLHRFRRYVSWLNEAGIWEHLEQKWNKIASNAPIFDRQDDPYSAILGLDHFLPVFIVGGYCYLATIIIFVMELIVGRVHKAF</sequence>
<organism evidence="9 10">
    <name type="scientific">Anopheles farauti</name>
    <dbReference type="NCBI Taxonomy" id="69004"/>
    <lineage>
        <taxon>Eukaryota</taxon>
        <taxon>Metazoa</taxon>
        <taxon>Ecdysozoa</taxon>
        <taxon>Arthropoda</taxon>
        <taxon>Hexapoda</taxon>
        <taxon>Insecta</taxon>
        <taxon>Pterygota</taxon>
        <taxon>Neoptera</taxon>
        <taxon>Endopterygota</taxon>
        <taxon>Diptera</taxon>
        <taxon>Nematocera</taxon>
        <taxon>Culicoidea</taxon>
        <taxon>Culicidae</taxon>
        <taxon>Anophelinae</taxon>
        <taxon>Anopheles</taxon>
    </lineage>
</organism>
<dbReference type="Proteomes" id="UP000075886">
    <property type="component" value="Unassembled WGS sequence"/>
</dbReference>
<keyword evidence="2" id="KW-1003">Cell membrane</keyword>
<evidence type="ECO:0000313" key="10">
    <source>
        <dbReference type="Proteomes" id="UP000075886"/>
    </source>
</evidence>
<comment type="subcellular location">
    <subcellularLocation>
        <location evidence="1">Cell membrane</location>
        <topology evidence="1">Multi-pass membrane protein</topology>
    </subcellularLocation>
</comment>
<dbReference type="SUPFAM" id="SSF53850">
    <property type="entry name" value="Periplasmic binding protein-like II"/>
    <property type="match status" value="1"/>
</dbReference>
<reference evidence="10" key="1">
    <citation type="submission" date="2014-01" db="EMBL/GenBank/DDBJ databases">
        <title>The Genome Sequence of Anopheles farauti FAR1 (V2).</title>
        <authorList>
            <consortium name="The Broad Institute Genomics Platform"/>
            <person name="Neafsey D.E."/>
            <person name="Besansky N."/>
            <person name="Howell P."/>
            <person name="Walton C."/>
            <person name="Young S.K."/>
            <person name="Zeng Q."/>
            <person name="Gargeya S."/>
            <person name="Fitzgerald M."/>
            <person name="Haas B."/>
            <person name="Abouelleil A."/>
            <person name="Allen A.W."/>
            <person name="Alvarado L."/>
            <person name="Arachchi H.M."/>
            <person name="Berlin A.M."/>
            <person name="Chapman S.B."/>
            <person name="Gainer-Dewar J."/>
            <person name="Goldberg J."/>
            <person name="Griggs A."/>
            <person name="Gujja S."/>
            <person name="Hansen M."/>
            <person name="Howarth C."/>
            <person name="Imamovic A."/>
            <person name="Ireland A."/>
            <person name="Larimer J."/>
            <person name="McCowan C."/>
            <person name="Murphy C."/>
            <person name="Pearson M."/>
            <person name="Poon T.W."/>
            <person name="Priest M."/>
            <person name="Roberts A."/>
            <person name="Saif S."/>
            <person name="Shea T."/>
            <person name="Sisk P."/>
            <person name="Sykes S."/>
            <person name="Wortman J."/>
            <person name="Nusbaum C."/>
            <person name="Birren B."/>
        </authorList>
    </citation>
    <scope>NUCLEOTIDE SEQUENCE [LARGE SCALE GENOMIC DNA]</scope>
    <source>
        <strain evidence="10">FAR1</strain>
    </source>
</reference>
<dbReference type="AlphaFoldDB" id="A0A182QVQ1"/>
<name>A0A182QVQ1_9DIPT</name>
<dbReference type="VEuPathDB" id="VectorBase:AFAF017832"/>
<evidence type="ECO:0000256" key="3">
    <source>
        <dbReference type="ARBA" id="ARBA00022692"/>
    </source>
</evidence>
<evidence type="ECO:0000256" key="5">
    <source>
        <dbReference type="ARBA" id="ARBA00023136"/>
    </source>
</evidence>
<keyword evidence="6" id="KW-0675">Receptor</keyword>
<reference evidence="9" key="2">
    <citation type="submission" date="2020-05" db="UniProtKB">
        <authorList>
            <consortium name="EnsemblMetazoa"/>
        </authorList>
    </citation>
    <scope>IDENTIFICATION</scope>
    <source>
        <strain evidence="9">FAR1</strain>
    </source>
</reference>
<evidence type="ECO:0000256" key="1">
    <source>
        <dbReference type="ARBA" id="ARBA00004651"/>
    </source>
</evidence>
<evidence type="ECO:0000256" key="4">
    <source>
        <dbReference type="ARBA" id="ARBA00022989"/>
    </source>
</evidence>
<dbReference type="STRING" id="69004.A0A182QVQ1"/>
<proteinExistence type="predicted"/>
<keyword evidence="5 8" id="KW-0472">Membrane</keyword>
<evidence type="ECO:0008006" key="11">
    <source>
        <dbReference type="Google" id="ProtNLM"/>
    </source>
</evidence>
<accession>A0A182QVQ1</accession>
<dbReference type="EnsemblMetazoa" id="AFAF017832-RA">
    <property type="protein sequence ID" value="AFAF017832-PA"/>
    <property type="gene ID" value="AFAF017832"/>
</dbReference>
<evidence type="ECO:0000256" key="6">
    <source>
        <dbReference type="ARBA" id="ARBA00023170"/>
    </source>
</evidence>
<dbReference type="InterPro" id="IPR052192">
    <property type="entry name" value="Insect_Ionotropic_Sensory_Rcpt"/>
</dbReference>
<dbReference type="PANTHER" id="PTHR42643:SF41">
    <property type="entry name" value="IONOTROPIC RECEPTOR 20A-RELATED"/>
    <property type="match status" value="1"/>
</dbReference>
<evidence type="ECO:0000256" key="7">
    <source>
        <dbReference type="ARBA" id="ARBA00023180"/>
    </source>
</evidence>
<dbReference type="PANTHER" id="PTHR42643">
    <property type="entry name" value="IONOTROPIC RECEPTOR 20A-RELATED"/>
    <property type="match status" value="1"/>
</dbReference>
<dbReference type="EMBL" id="AXCN02000457">
    <property type="status" value="NOT_ANNOTATED_CDS"/>
    <property type="molecule type" value="Genomic_DNA"/>
</dbReference>
<feature type="transmembrane region" description="Helical" evidence="8">
    <location>
        <begin position="328"/>
        <end position="350"/>
    </location>
</feature>
<keyword evidence="10" id="KW-1185">Reference proteome</keyword>
<evidence type="ECO:0000256" key="2">
    <source>
        <dbReference type="ARBA" id="ARBA00022475"/>
    </source>
</evidence>
<evidence type="ECO:0000313" key="9">
    <source>
        <dbReference type="EnsemblMetazoa" id="AFAF017832-PA"/>
    </source>
</evidence>
<keyword evidence="7" id="KW-0325">Glycoprotein</keyword>